<dbReference type="EMBL" id="CP013420">
    <property type="protein sequence ID" value="AOJ74038.1"/>
    <property type="molecule type" value="Genomic_DNA"/>
</dbReference>
<dbReference type="Proteomes" id="UP000243680">
    <property type="component" value="Chromosome 1"/>
</dbReference>
<evidence type="ECO:0000313" key="2">
    <source>
        <dbReference type="Proteomes" id="UP000243680"/>
    </source>
</evidence>
<organism evidence="1 2">
    <name type="scientific">Burkholderia ubonensis</name>
    <dbReference type="NCBI Taxonomy" id="101571"/>
    <lineage>
        <taxon>Bacteria</taxon>
        <taxon>Pseudomonadati</taxon>
        <taxon>Pseudomonadota</taxon>
        <taxon>Betaproteobacteria</taxon>
        <taxon>Burkholderiales</taxon>
        <taxon>Burkholderiaceae</taxon>
        <taxon>Burkholderia</taxon>
        <taxon>Burkholderia cepacia complex</taxon>
    </lineage>
</organism>
<accession>A0A1B4LA41</accession>
<dbReference type="RefSeq" id="WP_041493845.1">
    <property type="nucleotide sequence ID" value="NZ_CP013420.1"/>
</dbReference>
<reference evidence="1 2" key="1">
    <citation type="submission" date="2015-12" db="EMBL/GenBank/DDBJ databases">
        <title>Diversity of Burkholderia near neighbor genomes.</title>
        <authorList>
            <person name="Sahl J."/>
            <person name="Wagner D."/>
            <person name="Keim P."/>
        </authorList>
    </citation>
    <scope>NUCLEOTIDE SEQUENCE [LARGE SCALE GENOMIC DNA]</scope>
    <source>
        <strain evidence="1 2">MSMB0783</strain>
    </source>
</reference>
<sequence>MLVLKQFPLREEWMKTVTVPSESMASWVGHWEIYDADPSHGGSIIGAGVGPEFSREQTALNAAASVGIDWLLGRGRQMLIDQYFAEI</sequence>
<gene>
    <name evidence="1" type="ORF">WJ35_02380</name>
</gene>
<evidence type="ECO:0000313" key="1">
    <source>
        <dbReference type="EMBL" id="AOJ74038.1"/>
    </source>
</evidence>
<protein>
    <submittedName>
        <fullName evidence="1">Uncharacterized protein</fullName>
    </submittedName>
</protein>
<name>A0A1B4LA41_9BURK</name>
<proteinExistence type="predicted"/>
<dbReference type="AlphaFoldDB" id="A0A1B4LA41"/>